<dbReference type="EMBL" id="CP072943">
    <property type="protein sequence ID" value="QTX32352.1"/>
    <property type="molecule type" value="Genomic_DNA"/>
</dbReference>
<proteinExistence type="inferred from homology"/>
<feature type="compositionally biased region" description="Basic and acidic residues" evidence="2">
    <location>
        <begin position="422"/>
        <end position="434"/>
    </location>
</feature>
<dbReference type="InterPro" id="IPR012914">
    <property type="entry name" value="PucR_dom"/>
</dbReference>
<evidence type="ECO:0000313" key="7">
    <source>
        <dbReference type="Proteomes" id="UP000671879"/>
    </source>
</evidence>
<feature type="region of interest" description="Disordered" evidence="2">
    <location>
        <begin position="402"/>
        <end position="434"/>
    </location>
</feature>
<dbReference type="Pfam" id="PF07905">
    <property type="entry name" value="PucR"/>
    <property type="match status" value="1"/>
</dbReference>
<dbReference type="InterPro" id="IPR042070">
    <property type="entry name" value="PucR_C-HTH_sf"/>
</dbReference>
<dbReference type="InterPro" id="IPR051448">
    <property type="entry name" value="CdaR-like_regulators"/>
</dbReference>
<evidence type="ECO:0000256" key="2">
    <source>
        <dbReference type="SAM" id="MobiDB-lite"/>
    </source>
</evidence>
<accession>A0A9Q7EZM2</accession>
<keyword evidence="7" id="KW-1185">Reference proteome</keyword>
<dbReference type="Pfam" id="PF17853">
    <property type="entry name" value="GGDEF_2"/>
    <property type="match status" value="1"/>
</dbReference>
<organism evidence="6 7">
    <name type="scientific">Aminithiophilus ramosus</name>
    <dbReference type="NCBI Taxonomy" id="3029084"/>
    <lineage>
        <taxon>Bacteria</taxon>
        <taxon>Thermotogati</taxon>
        <taxon>Synergistota</taxon>
        <taxon>Synergistia</taxon>
        <taxon>Synergistales</taxon>
        <taxon>Aminithiophilaceae</taxon>
        <taxon>Aminithiophilus</taxon>
    </lineage>
</organism>
<dbReference type="InterPro" id="IPR041522">
    <property type="entry name" value="CdaR_GGDEF"/>
</dbReference>
<dbReference type="AlphaFoldDB" id="A0A9Q7EZM2"/>
<gene>
    <name evidence="6" type="ORF">KAR29_13805</name>
</gene>
<dbReference type="PANTHER" id="PTHR33744:SF1">
    <property type="entry name" value="DNA-BINDING TRANSCRIPTIONAL ACTIVATOR ADER"/>
    <property type="match status" value="1"/>
</dbReference>
<evidence type="ECO:0000313" key="6">
    <source>
        <dbReference type="EMBL" id="QTX32352.1"/>
    </source>
</evidence>
<feature type="domain" description="Purine catabolism PurC-like" evidence="3">
    <location>
        <begin position="6"/>
        <end position="123"/>
    </location>
</feature>
<sequence>MKLSTMLTLPLFRGAQVVAGRDYLDNRVTWINLMEILDSFDQLQPGEFLISTGYGLKDDATAAQAILSQLASRRIAGLALQPGYYIDEIPGTFVEAAEDKGLPLIRLPAKLTFGTITKALFDAMGALPSEQGGETTPLRRQSTHHLTERLRDTFIDDLLEGRGVASYSDTCIRADSLGFRLDLTYQVGVIRFLSGRTLSPADGEAPLLQAVTEDRALFPAAYWRHREREHVLLFSTTARNAKSLFVEALRHLLPKDAACLMGIGYPSAKLEGISKSYEEARIAADLGRHLHCPALVTAFRDVEALHLLRACRNGEELQHFCERVLAPLVDYDRKHRAPLRETLQLYLQSLNKIRTSQELFIHRQTLAFRLRKIEEITGRNLESADDRLILELGLAAESLLSSQTPPGEAWGGPPGATPARNAELHRPLGAADRP</sequence>
<evidence type="ECO:0000256" key="1">
    <source>
        <dbReference type="ARBA" id="ARBA00006754"/>
    </source>
</evidence>
<dbReference type="InterPro" id="IPR025736">
    <property type="entry name" value="PucR_C-HTH_dom"/>
</dbReference>
<comment type="similarity">
    <text evidence="1">Belongs to the CdaR family.</text>
</comment>
<feature type="domain" description="CdaR GGDEF-like" evidence="5">
    <location>
        <begin position="173"/>
        <end position="285"/>
    </location>
</feature>
<dbReference type="KEGG" id="aram:KAR29_13805"/>
<evidence type="ECO:0000259" key="3">
    <source>
        <dbReference type="Pfam" id="PF07905"/>
    </source>
</evidence>
<dbReference type="Proteomes" id="UP000671879">
    <property type="component" value="Chromosome"/>
</dbReference>
<dbReference type="PANTHER" id="PTHR33744">
    <property type="entry name" value="CARBOHYDRATE DIACID REGULATOR"/>
    <property type="match status" value="1"/>
</dbReference>
<evidence type="ECO:0000259" key="4">
    <source>
        <dbReference type="Pfam" id="PF13556"/>
    </source>
</evidence>
<feature type="domain" description="PucR C-terminal helix-turn-helix" evidence="4">
    <location>
        <begin position="339"/>
        <end position="396"/>
    </location>
</feature>
<dbReference type="RefSeq" id="WP_274373580.1">
    <property type="nucleotide sequence ID" value="NZ_CP072943.1"/>
</dbReference>
<dbReference type="Gene3D" id="1.10.10.2840">
    <property type="entry name" value="PucR C-terminal helix-turn-helix domain"/>
    <property type="match status" value="1"/>
</dbReference>
<evidence type="ECO:0000259" key="5">
    <source>
        <dbReference type="Pfam" id="PF17853"/>
    </source>
</evidence>
<dbReference type="Pfam" id="PF13556">
    <property type="entry name" value="HTH_30"/>
    <property type="match status" value="1"/>
</dbReference>
<protein>
    <submittedName>
        <fullName evidence="6">PucR family transcriptional regulator ligand-binding domain-containing protein</fullName>
    </submittedName>
</protein>
<reference evidence="7" key="1">
    <citation type="submission" date="2021-04" db="EMBL/GenBank/DDBJ databases">
        <title>A novel Synergistetes isolate from a pyrite-forming mixed culture.</title>
        <authorList>
            <person name="Bunk B."/>
            <person name="Sproer C."/>
            <person name="Spring S."/>
            <person name="Pester M."/>
        </authorList>
    </citation>
    <scope>NUCLEOTIDE SEQUENCE [LARGE SCALE GENOMIC DNA]</scope>
    <source>
        <strain evidence="7">J.5.4.2-T.3.5.2</strain>
    </source>
</reference>
<name>A0A9Q7EZM2_9BACT</name>